<reference evidence="1 2" key="2">
    <citation type="submission" date="2018-11" db="EMBL/GenBank/DDBJ databases">
        <authorList>
            <consortium name="Pathogen Informatics"/>
        </authorList>
    </citation>
    <scope>NUCLEOTIDE SEQUENCE [LARGE SCALE GENOMIC DNA]</scope>
</reference>
<gene>
    <name evidence="1" type="ORF">NBR_LOCUS3765</name>
</gene>
<evidence type="ECO:0000313" key="2">
    <source>
        <dbReference type="Proteomes" id="UP000271162"/>
    </source>
</evidence>
<accession>A0A0N4XML2</accession>
<proteinExistence type="predicted"/>
<reference evidence="3" key="1">
    <citation type="submission" date="2017-02" db="UniProtKB">
        <authorList>
            <consortium name="WormBaseParasite"/>
        </authorList>
    </citation>
    <scope>IDENTIFICATION</scope>
</reference>
<organism evidence="3">
    <name type="scientific">Nippostrongylus brasiliensis</name>
    <name type="common">Rat hookworm</name>
    <dbReference type="NCBI Taxonomy" id="27835"/>
    <lineage>
        <taxon>Eukaryota</taxon>
        <taxon>Metazoa</taxon>
        <taxon>Ecdysozoa</taxon>
        <taxon>Nematoda</taxon>
        <taxon>Chromadorea</taxon>
        <taxon>Rhabditida</taxon>
        <taxon>Rhabditina</taxon>
        <taxon>Rhabditomorpha</taxon>
        <taxon>Strongyloidea</taxon>
        <taxon>Heligmosomidae</taxon>
        <taxon>Nippostrongylus</taxon>
    </lineage>
</organism>
<sequence length="64" mass="7178">MDDLRTFHFGARKTENRRVHRKVRGTLSSGAFLGGCVLLDRRLYSIHTTAGYGNIHTTGWQASS</sequence>
<dbReference type="AlphaFoldDB" id="A0A0N4XML2"/>
<protein>
    <submittedName>
        <fullName evidence="3">Transposase</fullName>
    </submittedName>
</protein>
<keyword evidence="2" id="KW-1185">Reference proteome</keyword>
<name>A0A0N4XML2_NIPBR</name>
<evidence type="ECO:0000313" key="3">
    <source>
        <dbReference type="WBParaSite" id="NBR_0000376401-mRNA-1"/>
    </source>
</evidence>
<dbReference type="WBParaSite" id="NBR_0000376401-mRNA-1">
    <property type="protein sequence ID" value="NBR_0000376401-mRNA-1"/>
    <property type="gene ID" value="NBR_0000376401"/>
</dbReference>
<evidence type="ECO:0000313" key="1">
    <source>
        <dbReference type="EMBL" id="VDL67354.1"/>
    </source>
</evidence>
<dbReference type="EMBL" id="UYSL01006054">
    <property type="protein sequence ID" value="VDL67354.1"/>
    <property type="molecule type" value="Genomic_DNA"/>
</dbReference>
<dbReference type="Proteomes" id="UP000271162">
    <property type="component" value="Unassembled WGS sequence"/>
</dbReference>